<dbReference type="EMBL" id="VCHE01000019">
    <property type="protein sequence ID" value="KAB2577180.1"/>
    <property type="molecule type" value="Genomic_DNA"/>
</dbReference>
<organism evidence="1 2">
    <name type="scientific">Lasiodiplodia theobromae</name>
    <dbReference type="NCBI Taxonomy" id="45133"/>
    <lineage>
        <taxon>Eukaryota</taxon>
        <taxon>Fungi</taxon>
        <taxon>Dikarya</taxon>
        <taxon>Ascomycota</taxon>
        <taxon>Pezizomycotina</taxon>
        <taxon>Dothideomycetes</taxon>
        <taxon>Dothideomycetes incertae sedis</taxon>
        <taxon>Botryosphaeriales</taxon>
        <taxon>Botryosphaeriaceae</taxon>
        <taxon>Lasiodiplodia</taxon>
    </lineage>
</organism>
<accession>A0A5N5DHX3</accession>
<keyword evidence="2" id="KW-1185">Reference proteome</keyword>
<evidence type="ECO:0000313" key="2">
    <source>
        <dbReference type="Proteomes" id="UP000325902"/>
    </source>
</evidence>
<protein>
    <recommendedName>
        <fullName evidence="3">BTB domain-containing protein</fullName>
    </recommendedName>
</protein>
<dbReference type="OrthoDB" id="3945102at2759"/>
<comment type="caution">
    <text evidence="1">The sequence shown here is derived from an EMBL/GenBank/DDBJ whole genome shotgun (WGS) entry which is preliminary data.</text>
</comment>
<reference evidence="1 2" key="1">
    <citation type="journal article" date="2019" name="Sci. Rep.">
        <title>A multi-omics analysis of the grapevine pathogen Lasiodiplodia theobromae reveals that temperature affects the expression of virulence- and pathogenicity-related genes.</title>
        <authorList>
            <person name="Felix C."/>
            <person name="Meneses R."/>
            <person name="Goncalves M.F.M."/>
            <person name="Tilleman L."/>
            <person name="Duarte A.S."/>
            <person name="Jorrin-Novo J.V."/>
            <person name="Van de Peer Y."/>
            <person name="Deforce D."/>
            <person name="Van Nieuwerburgh F."/>
            <person name="Esteves A.C."/>
            <person name="Alves A."/>
        </authorList>
    </citation>
    <scope>NUCLEOTIDE SEQUENCE [LARGE SCALE GENOMIC DNA]</scope>
    <source>
        <strain evidence="1 2">LA-SOL3</strain>
    </source>
</reference>
<dbReference type="AlphaFoldDB" id="A0A5N5DHX3"/>
<name>A0A5N5DHX3_9PEZI</name>
<evidence type="ECO:0000313" key="1">
    <source>
        <dbReference type="EMBL" id="KAB2577180.1"/>
    </source>
</evidence>
<evidence type="ECO:0008006" key="3">
    <source>
        <dbReference type="Google" id="ProtNLM"/>
    </source>
</evidence>
<gene>
    <name evidence="1" type="ORF">DBV05_g4277</name>
</gene>
<dbReference type="Proteomes" id="UP000325902">
    <property type="component" value="Unassembled WGS sequence"/>
</dbReference>
<sequence length="302" mass="32701">MDDTSFLLDWPRGNVTFAFEDFGGEQTSVQGLDRDVLSMRSALLGMAPEDDAAGKASLTLSVASHAAGVALVRFLYLGNYTIDGPDEFHDPQFLIHAQVLHLADAISCPELAKLAMGQLNYNAELAVSFPASPADLVQTLIFVYTHLPHLPEALSTMLNYCVASFTTHKLSEDADFKRLAGTHESLLSDLSKVNAERGFENLDIPKMVGPTRPGVVDVDIANLFAGHAVDQEPARSRQNSSSSIDHALECGMEIRNLPIRVREEHDGAEPGSPATEDGFVLVDNPAVEKPAIDESDSEWSVI</sequence>
<proteinExistence type="predicted"/>